<evidence type="ECO:0000313" key="1">
    <source>
        <dbReference type="EMBL" id="OKO96505.1"/>
    </source>
</evidence>
<keyword evidence="2" id="KW-1185">Reference proteome</keyword>
<name>A0A1Q5T8J0_9EURO</name>
<dbReference type="AlphaFoldDB" id="A0A1Q5T8J0"/>
<sequence>MTVNKIFHAVANDIFRLRIINTPQQLEELQLVLECGEPSEILSNILCQYQGMRGLDVDNSLPQRLTDVYLVFKPEARPVESSPIESLPDDESPTLKRLLYLSVFETFGQFTATLKLPWTPGRFFVPPRSVVCNKTLRLGRKWLENGESRIFWLDDAEHVGIRLRALQFDALELEYTLDEDENSWEVNVEGETFPCLCSMCDRVLMICSIEIICRAVPFLVDVERAQAIKTSQTIVHLRA</sequence>
<gene>
    <name evidence="1" type="ORF">PENSUB_10680</name>
</gene>
<reference evidence="1 2" key="1">
    <citation type="submission" date="2016-10" db="EMBL/GenBank/DDBJ databases">
        <title>Genome sequence of the ascomycete fungus Penicillium subrubescens.</title>
        <authorList>
            <person name="De Vries R.P."/>
            <person name="Peng M."/>
            <person name="Dilokpimol A."/>
            <person name="Hilden K."/>
            <person name="Makela M.R."/>
            <person name="Grigoriev I."/>
            <person name="Riley R."/>
            <person name="Granchi Z."/>
        </authorList>
    </citation>
    <scope>NUCLEOTIDE SEQUENCE [LARGE SCALE GENOMIC DNA]</scope>
    <source>
        <strain evidence="1 2">CBS 132785</strain>
    </source>
</reference>
<evidence type="ECO:0000313" key="2">
    <source>
        <dbReference type="Proteomes" id="UP000186955"/>
    </source>
</evidence>
<proteinExistence type="predicted"/>
<organism evidence="1 2">
    <name type="scientific">Penicillium subrubescens</name>
    <dbReference type="NCBI Taxonomy" id="1316194"/>
    <lineage>
        <taxon>Eukaryota</taxon>
        <taxon>Fungi</taxon>
        <taxon>Dikarya</taxon>
        <taxon>Ascomycota</taxon>
        <taxon>Pezizomycotina</taxon>
        <taxon>Eurotiomycetes</taxon>
        <taxon>Eurotiomycetidae</taxon>
        <taxon>Eurotiales</taxon>
        <taxon>Aspergillaceae</taxon>
        <taxon>Penicillium</taxon>
    </lineage>
</organism>
<protein>
    <submittedName>
        <fullName evidence="1">Uncharacterized protein</fullName>
    </submittedName>
</protein>
<comment type="caution">
    <text evidence="1">The sequence shown here is derived from an EMBL/GenBank/DDBJ whole genome shotgun (WGS) entry which is preliminary data.</text>
</comment>
<dbReference type="EMBL" id="MNBE01000698">
    <property type="protein sequence ID" value="OKO96505.1"/>
    <property type="molecule type" value="Genomic_DNA"/>
</dbReference>
<dbReference type="STRING" id="1316194.A0A1Q5T8J0"/>
<accession>A0A1Q5T8J0</accession>
<dbReference type="Proteomes" id="UP000186955">
    <property type="component" value="Unassembled WGS sequence"/>
</dbReference>